<dbReference type="Ensembl" id="ENSOMYT00000001378.2">
    <property type="protein sequence ID" value="ENSOMYP00000001223.2"/>
    <property type="gene ID" value="ENSOMYG00000000714.2"/>
</dbReference>
<dbReference type="PANTHER" id="PTHR11860">
    <property type="entry name" value="POLYMERIC-IMMUNOGLOBULIN RECEPTOR"/>
    <property type="match status" value="1"/>
</dbReference>
<dbReference type="AlphaFoldDB" id="A0A8C7NDK4"/>
<dbReference type="InterPro" id="IPR003599">
    <property type="entry name" value="Ig_sub"/>
</dbReference>
<comment type="subcellular location">
    <subcellularLocation>
        <location evidence="1">Membrane</location>
    </subcellularLocation>
</comment>
<feature type="chain" id="PRO_5035433114" description="Immunoglobulin domain-containing protein" evidence="5">
    <location>
        <begin position="22"/>
        <end position="307"/>
    </location>
</feature>
<accession>A0A8C7NDK4</accession>
<evidence type="ECO:0000256" key="4">
    <source>
        <dbReference type="SAM" id="Phobius"/>
    </source>
</evidence>
<dbReference type="InterPro" id="IPR050671">
    <property type="entry name" value="CD300_family_receptors"/>
</dbReference>
<evidence type="ECO:0000313" key="7">
    <source>
        <dbReference type="Ensembl" id="ENSOMYP00000001223.2"/>
    </source>
</evidence>
<reference evidence="7" key="1">
    <citation type="submission" date="2020-07" db="EMBL/GenBank/DDBJ databases">
        <title>A long reads based de novo assembly of the rainbow trout Arlee double haploid line genome.</title>
        <authorList>
            <person name="Gao G."/>
            <person name="Palti Y."/>
        </authorList>
    </citation>
    <scope>NUCLEOTIDE SEQUENCE [LARGE SCALE GENOMIC DNA]</scope>
</reference>
<dbReference type="InterPro" id="IPR036179">
    <property type="entry name" value="Ig-like_dom_sf"/>
</dbReference>
<evidence type="ECO:0000256" key="1">
    <source>
        <dbReference type="ARBA" id="ARBA00004370"/>
    </source>
</evidence>
<dbReference type="GeneTree" id="ENSGT00950000182977"/>
<dbReference type="GO" id="GO:0005886">
    <property type="term" value="C:plasma membrane"/>
    <property type="evidence" value="ECO:0007669"/>
    <property type="project" value="TreeGrafter"/>
</dbReference>
<name>A0A8C7NDK4_ONCMY</name>
<dbReference type="SUPFAM" id="SSF48726">
    <property type="entry name" value="Immunoglobulin"/>
    <property type="match status" value="1"/>
</dbReference>
<evidence type="ECO:0000259" key="6">
    <source>
        <dbReference type="SMART" id="SM00409"/>
    </source>
</evidence>
<reference evidence="7" key="2">
    <citation type="submission" date="2025-08" db="UniProtKB">
        <authorList>
            <consortium name="Ensembl"/>
        </authorList>
    </citation>
    <scope>IDENTIFICATION</scope>
</reference>
<sequence>MAPHLLLVLHIIFFLTGLSGTQSVSTVRHVSVKQGGSITIPCPYDQKYRNNVKYWCRGPHFLFCYNLICTKSKSTSDWLSISDNVTTCIFTLTMNNLKPGVSDYFWCAVENVGPDERSDLYLSVTTGIPGLYVDQQQVTGIVGGSVIVNCYGNYGAISFLHCALGDLLITVRKTVSQRTTKQNPNTITSMNTHHCACDYLYILFDCILYSSFLEVLFIPLSLLVVAIAGILITWKMPMVKQFDVNKVCVSFLRTSADSEQDITYSTVSHTRGTAQQVPLPDDAVTYSTVVTKNKTHQNVEPDKLYGG</sequence>
<dbReference type="PANTHER" id="PTHR11860:SF111">
    <property type="entry name" value="IMMUNOGLOBULIN SUBTYPE DOMAIN-CONTAINING PROTEIN"/>
    <property type="match status" value="1"/>
</dbReference>
<evidence type="ECO:0000313" key="8">
    <source>
        <dbReference type="Proteomes" id="UP000694395"/>
    </source>
</evidence>
<reference evidence="7" key="3">
    <citation type="submission" date="2025-09" db="UniProtKB">
        <authorList>
            <consortium name="Ensembl"/>
        </authorList>
    </citation>
    <scope>IDENTIFICATION</scope>
</reference>
<dbReference type="SMART" id="SM00409">
    <property type="entry name" value="IG"/>
    <property type="match status" value="1"/>
</dbReference>
<protein>
    <recommendedName>
        <fullName evidence="6">Immunoglobulin domain-containing protein</fullName>
    </recommendedName>
</protein>
<dbReference type="InterPro" id="IPR013783">
    <property type="entry name" value="Ig-like_fold"/>
</dbReference>
<keyword evidence="3 4" id="KW-0472">Membrane</keyword>
<feature type="domain" description="Immunoglobulin" evidence="6">
    <location>
        <begin position="27"/>
        <end position="125"/>
    </location>
</feature>
<dbReference type="Gene3D" id="2.60.40.10">
    <property type="entry name" value="Immunoglobulins"/>
    <property type="match status" value="1"/>
</dbReference>
<feature type="transmembrane region" description="Helical" evidence="4">
    <location>
        <begin position="199"/>
        <end position="232"/>
    </location>
</feature>
<keyword evidence="2 4" id="KW-0812">Transmembrane</keyword>
<dbReference type="GO" id="GO:0004888">
    <property type="term" value="F:transmembrane signaling receptor activity"/>
    <property type="evidence" value="ECO:0007669"/>
    <property type="project" value="TreeGrafter"/>
</dbReference>
<keyword evidence="8" id="KW-1185">Reference proteome</keyword>
<evidence type="ECO:0000256" key="5">
    <source>
        <dbReference type="SAM" id="SignalP"/>
    </source>
</evidence>
<feature type="signal peptide" evidence="5">
    <location>
        <begin position="1"/>
        <end position="21"/>
    </location>
</feature>
<evidence type="ECO:0000256" key="3">
    <source>
        <dbReference type="ARBA" id="ARBA00023136"/>
    </source>
</evidence>
<keyword evidence="4" id="KW-1133">Transmembrane helix</keyword>
<organism evidence="7 8">
    <name type="scientific">Oncorhynchus mykiss</name>
    <name type="common">Rainbow trout</name>
    <name type="synonym">Salmo gairdneri</name>
    <dbReference type="NCBI Taxonomy" id="8022"/>
    <lineage>
        <taxon>Eukaryota</taxon>
        <taxon>Metazoa</taxon>
        <taxon>Chordata</taxon>
        <taxon>Craniata</taxon>
        <taxon>Vertebrata</taxon>
        <taxon>Euteleostomi</taxon>
        <taxon>Actinopterygii</taxon>
        <taxon>Neopterygii</taxon>
        <taxon>Teleostei</taxon>
        <taxon>Protacanthopterygii</taxon>
        <taxon>Salmoniformes</taxon>
        <taxon>Salmonidae</taxon>
        <taxon>Salmoninae</taxon>
        <taxon>Oncorhynchus</taxon>
    </lineage>
</organism>
<proteinExistence type="predicted"/>
<dbReference type="InterPro" id="IPR013106">
    <property type="entry name" value="Ig_V-set"/>
</dbReference>
<keyword evidence="5" id="KW-0732">Signal</keyword>
<dbReference type="Pfam" id="PF07686">
    <property type="entry name" value="V-set"/>
    <property type="match status" value="1"/>
</dbReference>
<dbReference type="Proteomes" id="UP000694395">
    <property type="component" value="Chromosome 1"/>
</dbReference>
<evidence type="ECO:0000256" key="2">
    <source>
        <dbReference type="ARBA" id="ARBA00022692"/>
    </source>
</evidence>